<comment type="subcellular location">
    <subcellularLocation>
        <location evidence="1">Membrane</location>
        <topology evidence="1">Multi-pass membrane protein</topology>
    </subcellularLocation>
</comment>
<proteinExistence type="inferred from homology"/>
<protein>
    <submittedName>
        <fullName evidence="7">Gpr fun34 family protein</fullName>
    </submittedName>
</protein>
<comment type="caution">
    <text evidence="7">The sequence shown here is derived from an EMBL/GenBank/DDBJ whole genome shotgun (WGS) entry which is preliminary data.</text>
</comment>
<dbReference type="Proteomes" id="UP000037751">
    <property type="component" value="Unassembled WGS sequence"/>
</dbReference>
<accession>A0A0M8MT80</accession>
<keyword evidence="3 6" id="KW-0812">Transmembrane</keyword>
<evidence type="ECO:0000256" key="2">
    <source>
        <dbReference type="ARBA" id="ARBA00005587"/>
    </source>
</evidence>
<dbReference type="InterPro" id="IPR051633">
    <property type="entry name" value="AceTr"/>
</dbReference>
<reference evidence="7 8" key="1">
    <citation type="submission" date="2015-07" db="EMBL/GenBank/DDBJ databases">
        <title>Draft Genome Sequence of Malassezia furfur CBS1878 and Malassezia pachydermatis CBS1879.</title>
        <authorList>
            <person name="Triana S."/>
            <person name="Ohm R."/>
            <person name="Gonzalez A."/>
            <person name="DeCock H."/>
            <person name="Restrepo S."/>
            <person name="Celis A."/>
        </authorList>
    </citation>
    <scope>NUCLEOTIDE SEQUENCE [LARGE SCALE GENOMIC DNA]</scope>
    <source>
        <strain evidence="7 8">CBS 1879</strain>
    </source>
</reference>
<dbReference type="STRING" id="77020.A0A0M8MT80"/>
<dbReference type="NCBIfam" id="NF038013">
    <property type="entry name" value="AceTr_1"/>
    <property type="match status" value="1"/>
</dbReference>
<organism evidence="7 8">
    <name type="scientific">Malassezia pachydermatis</name>
    <dbReference type="NCBI Taxonomy" id="77020"/>
    <lineage>
        <taxon>Eukaryota</taxon>
        <taxon>Fungi</taxon>
        <taxon>Dikarya</taxon>
        <taxon>Basidiomycota</taxon>
        <taxon>Ustilaginomycotina</taxon>
        <taxon>Malasseziomycetes</taxon>
        <taxon>Malasseziales</taxon>
        <taxon>Malasseziaceae</taxon>
        <taxon>Malassezia</taxon>
    </lineage>
</organism>
<name>A0A0M8MT80_9BASI</name>
<feature type="transmembrane region" description="Helical" evidence="6">
    <location>
        <begin position="133"/>
        <end position="153"/>
    </location>
</feature>
<dbReference type="GO" id="GO:0015123">
    <property type="term" value="F:acetate transmembrane transporter activity"/>
    <property type="evidence" value="ECO:0007669"/>
    <property type="project" value="TreeGrafter"/>
</dbReference>
<feature type="transmembrane region" description="Helical" evidence="6">
    <location>
        <begin position="107"/>
        <end position="126"/>
    </location>
</feature>
<evidence type="ECO:0000256" key="3">
    <source>
        <dbReference type="ARBA" id="ARBA00022692"/>
    </source>
</evidence>
<gene>
    <name evidence="7" type="ORF">Malapachy_3397</name>
</gene>
<keyword evidence="5 6" id="KW-0472">Membrane</keyword>
<evidence type="ECO:0000256" key="1">
    <source>
        <dbReference type="ARBA" id="ARBA00004141"/>
    </source>
</evidence>
<dbReference type="AlphaFoldDB" id="A0A0M8MT80"/>
<dbReference type="InterPro" id="IPR047622">
    <property type="entry name" value="GPR1_FUN34_YAAH"/>
</dbReference>
<feature type="transmembrane region" description="Helical" evidence="6">
    <location>
        <begin position="259"/>
        <end position="278"/>
    </location>
</feature>
<evidence type="ECO:0000256" key="6">
    <source>
        <dbReference type="SAM" id="Phobius"/>
    </source>
</evidence>
<dbReference type="OrthoDB" id="3648309at2759"/>
<dbReference type="RefSeq" id="XP_017993909.1">
    <property type="nucleotide sequence ID" value="XM_018137868.1"/>
</dbReference>
<dbReference type="Pfam" id="PF01184">
    <property type="entry name" value="Gpr1_Fun34_YaaH"/>
    <property type="match status" value="1"/>
</dbReference>
<evidence type="ECO:0000313" key="7">
    <source>
        <dbReference type="EMBL" id="KOS16277.1"/>
    </source>
</evidence>
<dbReference type="PANTHER" id="PTHR31123:SF1">
    <property type="entry name" value="ACCUMULATION OF DYADS PROTEIN 2-RELATED"/>
    <property type="match status" value="1"/>
</dbReference>
<dbReference type="GeneID" id="28729744"/>
<dbReference type="PANTHER" id="PTHR31123">
    <property type="entry name" value="ACCUMULATION OF DYADS PROTEIN 2-RELATED"/>
    <property type="match status" value="1"/>
</dbReference>
<evidence type="ECO:0000256" key="5">
    <source>
        <dbReference type="ARBA" id="ARBA00023136"/>
    </source>
</evidence>
<keyword evidence="4 6" id="KW-1133">Transmembrane helix</keyword>
<keyword evidence="8" id="KW-1185">Reference proteome</keyword>
<dbReference type="GO" id="GO:0005886">
    <property type="term" value="C:plasma membrane"/>
    <property type="evidence" value="ECO:0007669"/>
    <property type="project" value="TreeGrafter"/>
</dbReference>
<sequence length="317" mass="34428">MAETETTTQFPPPVGNINFHDNVKQTEMRSNSDAQSHFYNTELARVTSHMTHDERDAALNAARFGYGPLSHLYPANGEGMHRPFGGEMQPGLFKSVEERKLANPAPLGLSAFALTTFVLSLINLGTLDLTSSAIIISLGFAYGGFVQICAGMWEMAVGNTFGATALTSYGGFWVSFAIILTPGGFHVMEQLKAEDGEAGVLNNLGLYLFSWFIFTFLLLLCTLKSTVMFFLLFFLLDLTFLLLGCAYLRHSGGAPHTGLLRAGGAFGVLTAFAAWYNAYAGIANDSNTFLVVPAIYFPWSPNARKVKADKKIGEDAV</sequence>
<feature type="transmembrane region" description="Helical" evidence="6">
    <location>
        <begin position="200"/>
        <end position="220"/>
    </location>
</feature>
<evidence type="ECO:0000256" key="4">
    <source>
        <dbReference type="ARBA" id="ARBA00022989"/>
    </source>
</evidence>
<dbReference type="EMBL" id="LGAV01000001">
    <property type="protein sequence ID" value="KOS16277.1"/>
    <property type="molecule type" value="Genomic_DNA"/>
</dbReference>
<feature type="transmembrane region" description="Helical" evidence="6">
    <location>
        <begin position="226"/>
        <end position="247"/>
    </location>
</feature>
<dbReference type="VEuPathDB" id="FungiDB:Malapachy_3397"/>
<dbReference type="InterPro" id="IPR000791">
    <property type="entry name" value="Gpr1/Fun34/SatP-like"/>
</dbReference>
<comment type="similarity">
    <text evidence="2">Belongs to the acetate uptake transporter (AceTr) (TC 2.A.96) family.</text>
</comment>
<dbReference type="PROSITE" id="PS01114">
    <property type="entry name" value="GPR1_FUN34_YAAH"/>
    <property type="match status" value="1"/>
</dbReference>
<evidence type="ECO:0000313" key="8">
    <source>
        <dbReference type="Proteomes" id="UP000037751"/>
    </source>
</evidence>
<feature type="transmembrane region" description="Helical" evidence="6">
    <location>
        <begin position="165"/>
        <end position="188"/>
    </location>
</feature>